<keyword evidence="2" id="KW-0812">Transmembrane</keyword>
<dbReference type="Proteomes" id="UP001159363">
    <property type="component" value="Chromosome 10"/>
</dbReference>
<evidence type="ECO:0000256" key="2">
    <source>
        <dbReference type="SAM" id="Phobius"/>
    </source>
</evidence>
<protein>
    <submittedName>
        <fullName evidence="3">Uncharacterized protein</fullName>
    </submittedName>
</protein>
<keyword evidence="4" id="KW-1185">Reference proteome</keyword>
<comment type="caution">
    <text evidence="3">The sequence shown here is derived from an EMBL/GenBank/DDBJ whole genome shotgun (WGS) entry which is preliminary data.</text>
</comment>
<organism evidence="3 4">
    <name type="scientific">Dryococelus australis</name>
    <dbReference type="NCBI Taxonomy" id="614101"/>
    <lineage>
        <taxon>Eukaryota</taxon>
        <taxon>Metazoa</taxon>
        <taxon>Ecdysozoa</taxon>
        <taxon>Arthropoda</taxon>
        <taxon>Hexapoda</taxon>
        <taxon>Insecta</taxon>
        <taxon>Pterygota</taxon>
        <taxon>Neoptera</taxon>
        <taxon>Polyneoptera</taxon>
        <taxon>Phasmatodea</taxon>
        <taxon>Verophasmatodea</taxon>
        <taxon>Anareolatae</taxon>
        <taxon>Phasmatidae</taxon>
        <taxon>Eurycanthinae</taxon>
        <taxon>Dryococelus</taxon>
    </lineage>
</organism>
<sequence>MAETCKREKNILMHGVHRKVSTNQRLQCQQKTTNENMTKKHFANHRQWTKFCRTYKTGMSINVRPLMTLVLFFLGYSKTVKKFSRRRQTVTKFNIAKLIMNEELAQQMEDGNICISSLNSAMTSPETNVTVESAPSPVHAHQCSASQTPLETYSTET</sequence>
<keyword evidence="2" id="KW-1133">Transmembrane helix</keyword>
<accession>A0ABQ9GLA9</accession>
<dbReference type="EMBL" id="JARBHB010000011">
    <property type="protein sequence ID" value="KAJ8872784.1"/>
    <property type="molecule type" value="Genomic_DNA"/>
</dbReference>
<evidence type="ECO:0000256" key="1">
    <source>
        <dbReference type="SAM" id="MobiDB-lite"/>
    </source>
</evidence>
<gene>
    <name evidence="3" type="ORF">PR048_026400</name>
</gene>
<feature type="region of interest" description="Disordered" evidence="1">
    <location>
        <begin position="127"/>
        <end position="157"/>
    </location>
</feature>
<reference evidence="3 4" key="1">
    <citation type="submission" date="2023-02" db="EMBL/GenBank/DDBJ databases">
        <title>LHISI_Scaffold_Assembly.</title>
        <authorList>
            <person name="Stuart O.P."/>
            <person name="Cleave R."/>
            <person name="Magrath M.J.L."/>
            <person name="Mikheyev A.S."/>
        </authorList>
    </citation>
    <scope>NUCLEOTIDE SEQUENCE [LARGE SCALE GENOMIC DNA]</scope>
    <source>
        <strain evidence="3">Daus_M_001</strain>
        <tissue evidence="3">Leg muscle</tissue>
    </source>
</reference>
<evidence type="ECO:0000313" key="4">
    <source>
        <dbReference type="Proteomes" id="UP001159363"/>
    </source>
</evidence>
<feature type="compositionally biased region" description="Polar residues" evidence="1">
    <location>
        <begin position="143"/>
        <end position="157"/>
    </location>
</feature>
<keyword evidence="2" id="KW-0472">Membrane</keyword>
<evidence type="ECO:0000313" key="3">
    <source>
        <dbReference type="EMBL" id="KAJ8872784.1"/>
    </source>
</evidence>
<feature type="transmembrane region" description="Helical" evidence="2">
    <location>
        <begin position="59"/>
        <end position="77"/>
    </location>
</feature>
<name>A0ABQ9GLA9_9NEOP</name>
<proteinExistence type="predicted"/>